<dbReference type="PANTHER" id="PTHR13610:SF9">
    <property type="entry name" value="FI06469P"/>
    <property type="match status" value="1"/>
</dbReference>
<organism evidence="4 5">
    <name type="scientific">Candidatus Gottesmanbacteria bacterium RBG_16_52_11</name>
    <dbReference type="NCBI Taxonomy" id="1798374"/>
    <lineage>
        <taxon>Bacteria</taxon>
        <taxon>Candidatus Gottesmaniibacteriota</taxon>
    </lineage>
</organism>
<keyword evidence="3" id="KW-0949">S-adenosyl-L-methionine</keyword>
<sequence length="173" mass="19590">MAIFFLIVQLGFLFLIIFMTLAFLTGAPYVPSSPKAASAMIRLAKCRRGMTVYDLGSGDGKLLILAAATGARAVGIEINPYLLVYSLIRAWLSPYRRQIRVIWRSFWSCRLTDADIVFLYLVPWRMERLEKHLIKKLKPGTVIVSNSFMFPTIPKIAADAENHIYAYRIPDSS</sequence>
<dbReference type="PANTHER" id="PTHR13610">
    <property type="entry name" value="METHYLTRANSFERASE DOMAIN-CONTAINING PROTEIN"/>
    <property type="match status" value="1"/>
</dbReference>
<keyword evidence="1" id="KW-0489">Methyltransferase</keyword>
<dbReference type="GO" id="GO:0016279">
    <property type="term" value="F:protein-lysine N-methyltransferase activity"/>
    <property type="evidence" value="ECO:0007669"/>
    <property type="project" value="InterPro"/>
</dbReference>
<evidence type="ECO:0000256" key="1">
    <source>
        <dbReference type="ARBA" id="ARBA00022603"/>
    </source>
</evidence>
<dbReference type="InterPro" id="IPR026170">
    <property type="entry name" value="FAM173A/B"/>
</dbReference>
<evidence type="ECO:0000313" key="4">
    <source>
        <dbReference type="EMBL" id="OGG01821.1"/>
    </source>
</evidence>
<dbReference type="Gene3D" id="3.40.50.150">
    <property type="entry name" value="Vaccinia Virus protein VP39"/>
    <property type="match status" value="1"/>
</dbReference>
<evidence type="ECO:0000313" key="5">
    <source>
        <dbReference type="Proteomes" id="UP000178448"/>
    </source>
</evidence>
<evidence type="ECO:0000256" key="3">
    <source>
        <dbReference type="ARBA" id="ARBA00022691"/>
    </source>
</evidence>
<dbReference type="GO" id="GO:0032259">
    <property type="term" value="P:methylation"/>
    <property type="evidence" value="ECO:0007669"/>
    <property type="project" value="UniProtKB-KW"/>
</dbReference>
<dbReference type="CDD" id="cd02440">
    <property type="entry name" value="AdoMet_MTases"/>
    <property type="match status" value="1"/>
</dbReference>
<dbReference type="SUPFAM" id="SSF53335">
    <property type="entry name" value="S-adenosyl-L-methionine-dependent methyltransferases"/>
    <property type="match status" value="1"/>
</dbReference>
<dbReference type="Proteomes" id="UP000178448">
    <property type="component" value="Unassembled WGS sequence"/>
</dbReference>
<dbReference type="AlphaFoldDB" id="A0A1F5YNP3"/>
<comment type="caution">
    <text evidence="4">The sequence shown here is derived from an EMBL/GenBank/DDBJ whole genome shotgun (WGS) entry which is preliminary data.</text>
</comment>
<name>A0A1F5YNP3_9BACT</name>
<keyword evidence="2" id="KW-0808">Transferase</keyword>
<dbReference type="EMBL" id="MFJD01000009">
    <property type="protein sequence ID" value="OGG01821.1"/>
    <property type="molecule type" value="Genomic_DNA"/>
</dbReference>
<reference evidence="4 5" key="1">
    <citation type="journal article" date="2016" name="Nat. Commun.">
        <title>Thousands of microbial genomes shed light on interconnected biogeochemical processes in an aquifer system.</title>
        <authorList>
            <person name="Anantharaman K."/>
            <person name="Brown C.T."/>
            <person name="Hug L.A."/>
            <person name="Sharon I."/>
            <person name="Castelle C.J."/>
            <person name="Probst A.J."/>
            <person name="Thomas B.C."/>
            <person name="Singh A."/>
            <person name="Wilkins M.J."/>
            <person name="Karaoz U."/>
            <person name="Brodie E.L."/>
            <person name="Williams K.H."/>
            <person name="Hubbard S.S."/>
            <person name="Banfield J.F."/>
        </authorList>
    </citation>
    <scope>NUCLEOTIDE SEQUENCE [LARGE SCALE GENOMIC DNA]</scope>
</reference>
<dbReference type="InterPro" id="IPR029063">
    <property type="entry name" value="SAM-dependent_MTases_sf"/>
</dbReference>
<evidence type="ECO:0000256" key="2">
    <source>
        <dbReference type="ARBA" id="ARBA00022679"/>
    </source>
</evidence>
<gene>
    <name evidence="4" type="ORF">A2Z33_01025</name>
</gene>
<proteinExistence type="predicted"/>
<dbReference type="STRING" id="1798374.A2Z33_01025"/>
<protein>
    <recommendedName>
        <fullName evidence="6">DOT1 domain-containing protein</fullName>
    </recommendedName>
</protein>
<evidence type="ECO:0008006" key="6">
    <source>
        <dbReference type="Google" id="ProtNLM"/>
    </source>
</evidence>
<accession>A0A1F5YNP3</accession>